<keyword evidence="3" id="KW-1185">Reference proteome</keyword>
<organism evidence="1 3">
    <name type="scientific">Medicago truncatula</name>
    <name type="common">Barrel medic</name>
    <name type="synonym">Medicago tribuloides</name>
    <dbReference type="NCBI Taxonomy" id="3880"/>
    <lineage>
        <taxon>Eukaryota</taxon>
        <taxon>Viridiplantae</taxon>
        <taxon>Streptophyta</taxon>
        <taxon>Embryophyta</taxon>
        <taxon>Tracheophyta</taxon>
        <taxon>Spermatophyta</taxon>
        <taxon>Magnoliopsida</taxon>
        <taxon>eudicotyledons</taxon>
        <taxon>Gunneridae</taxon>
        <taxon>Pentapetalae</taxon>
        <taxon>rosids</taxon>
        <taxon>fabids</taxon>
        <taxon>Fabales</taxon>
        <taxon>Fabaceae</taxon>
        <taxon>Papilionoideae</taxon>
        <taxon>50 kb inversion clade</taxon>
        <taxon>NPAAA clade</taxon>
        <taxon>Hologalegina</taxon>
        <taxon>IRL clade</taxon>
        <taxon>Trifolieae</taxon>
        <taxon>Medicago</taxon>
    </lineage>
</organism>
<dbReference type="AlphaFoldDB" id="A0A072U6N5"/>
<proteinExistence type="predicted"/>
<name>A0A072U6N5_MEDTR</name>
<evidence type="ECO:0000313" key="1">
    <source>
        <dbReference type="EMBL" id="KEH21510.1"/>
    </source>
</evidence>
<dbReference type="Proteomes" id="UP000002051">
    <property type="component" value="Unassembled WGS sequence"/>
</dbReference>
<reference evidence="2" key="3">
    <citation type="submission" date="2015-04" db="UniProtKB">
        <authorList>
            <consortium name="EnsemblPlants"/>
        </authorList>
    </citation>
    <scope>IDENTIFICATION</scope>
    <source>
        <strain evidence="2">cv. Jemalong A17</strain>
    </source>
</reference>
<evidence type="ECO:0000313" key="2">
    <source>
        <dbReference type="EnsemblPlants" id="KEH21510"/>
    </source>
</evidence>
<protein>
    <submittedName>
        <fullName evidence="1 2">Uncharacterized protein</fullName>
    </submittedName>
</protein>
<dbReference type="HOGENOM" id="CLU_2743861_0_0_1"/>
<reference evidence="1 3" key="2">
    <citation type="journal article" date="2014" name="BMC Genomics">
        <title>An improved genome release (version Mt4.0) for the model legume Medicago truncatula.</title>
        <authorList>
            <person name="Tang H."/>
            <person name="Krishnakumar V."/>
            <person name="Bidwell S."/>
            <person name="Rosen B."/>
            <person name="Chan A."/>
            <person name="Zhou S."/>
            <person name="Gentzbittel L."/>
            <person name="Childs K.L."/>
            <person name="Yandell M."/>
            <person name="Gundlach H."/>
            <person name="Mayer K.F."/>
            <person name="Schwartz D.C."/>
            <person name="Town C.D."/>
        </authorList>
    </citation>
    <scope>GENOME REANNOTATION</scope>
    <source>
        <strain evidence="1">A17</strain>
        <strain evidence="2 3">cv. Jemalong A17</strain>
    </source>
</reference>
<reference evidence="1 3" key="1">
    <citation type="journal article" date="2011" name="Nature">
        <title>The Medicago genome provides insight into the evolution of rhizobial symbioses.</title>
        <authorList>
            <person name="Young N.D."/>
            <person name="Debelle F."/>
            <person name="Oldroyd G.E."/>
            <person name="Geurts R."/>
            <person name="Cannon S.B."/>
            <person name="Udvardi M.K."/>
            <person name="Benedito V.A."/>
            <person name="Mayer K.F."/>
            <person name="Gouzy J."/>
            <person name="Schoof H."/>
            <person name="Van de Peer Y."/>
            <person name="Proost S."/>
            <person name="Cook D.R."/>
            <person name="Meyers B.C."/>
            <person name="Spannagl M."/>
            <person name="Cheung F."/>
            <person name="De Mita S."/>
            <person name="Krishnakumar V."/>
            <person name="Gundlach H."/>
            <person name="Zhou S."/>
            <person name="Mudge J."/>
            <person name="Bharti A.K."/>
            <person name="Murray J.D."/>
            <person name="Naoumkina M.A."/>
            <person name="Rosen B."/>
            <person name="Silverstein K.A."/>
            <person name="Tang H."/>
            <person name="Rombauts S."/>
            <person name="Zhao P.X."/>
            <person name="Zhou P."/>
            <person name="Barbe V."/>
            <person name="Bardou P."/>
            <person name="Bechner M."/>
            <person name="Bellec A."/>
            <person name="Berger A."/>
            <person name="Berges H."/>
            <person name="Bidwell S."/>
            <person name="Bisseling T."/>
            <person name="Choisne N."/>
            <person name="Couloux A."/>
            <person name="Denny R."/>
            <person name="Deshpande S."/>
            <person name="Dai X."/>
            <person name="Doyle J.J."/>
            <person name="Dudez A.M."/>
            <person name="Farmer A.D."/>
            <person name="Fouteau S."/>
            <person name="Franken C."/>
            <person name="Gibelin C."/>
            <person name="Gish J."/>
            <person name="Goldstein S."/>
            <person name="Gonzalez A.J."/>
            <person name="Green P.J."/>
            <person name="Hallab A."/>
            <person name="Hartog M."/>
            <person name="Hua A."/>
            <person name="Humphray S.J."/>
            <person name="Jeong D.H."/>
            <person name="Jing Y."/>
            <person name="Jocker A."/>
            <person name="Kenton S.M."/>
            <person name="Kim D.J."/>
            <person name="Klee K."/>
            <person name="Lai H."/>
            <person name="Lang C."/>
            <person name="Lin S."/>
            <person name="Macmil S.L."/>
            <person name="Magdelenat G."/>
            <person name="Matthews L."/>
            <person name="McCorrison J."/>
            <person name="Monaghan E.L."/>
            <person name="Mun J.H."/>
            <person name="Najar F.Z."/>
            <person name="Nicholson C."/>
            <person name="Noirot C."/>
            <person name="O'Bleness M."/>
            <person name="Paule C.R."/>
            <person name="Poulain J."/>
            <person name="Prion F."/>
            <person name="Qin B."/>
            <person name="Qu C."/>
            <person name="Retzel E.F."/>
            <person name="Riddle C."/>
            <person name="Sallet E."/>
            <person name="Samain S."/>
            <person name="Samson N."/>
            <person name="Sanders I."/>
            <person name="Saurat O."/>
            <person name="Scarpelli C."/>
            <person name="Schiex T."/>
            <person name="Segurens B."/>
            <person name="Severin A.J."/>
            <person name="Sherrier D.J."/>
            <person name="Shi R."/>
            <person name="Sims S."/>
            <person name="Singer S.R."/>
            <person name="Sinharoy S."/>
            <person name="Sterck L."/>
            <person name="Viollet A."/>
            <person name="Wang B.B."/>
            <person name="Wang K."/>
            <person name="Wang M."/>
            <person name="Wang X."/>
            <person name="Warfsmann J."/>
            <person name="Weissenbach J."/>
            <person name="White D.D."/>
            <person name="White J.D."/>
            <person name="Wiley G.B."/>
            <person name="Wincker P."/>
            <person name="Xing Y."/>
            <person name="Yang L."/>
            <person name="Yao Z."/>
            <person name="Ying F."/>
            <person name="Zhai J."/>
            <person name="Zhou L."/>
            <person name="Zuber A."/>
            <person name="Denarie J."/>
            <person name="Dixon R.A."/>
            <person name="May G.D."/>
            <person name="Schwartz D.C."/>
            <person name="Rogers J."/>
            <person name="Quetier F."/>
            <person name="Town C.D."/>
            <person name="Roe B.A."/>
        </authorList>
    </citation>
    <scope>NUCLEOTIDE SEQUENCE [LARGE SCALE GENOMIC DNA]</scope>
    <source>
        <strain evidence="1">A17</strain>
        <strain evidence="2 3">cv. Jemalong A17</strain>
    </source>
</reference>
<dbReference type="EnsemblPlants" id="KEH21510">
    <property type="protein sequence ID" value="KEH21510"/>
    <property type="gene ID" value="MTR_7g407160"/>
</dbReference>
<accession>A0A072U6N5</accession>
<gene>
    <name evidence="1" type="ordered locus">MTR_7g407160</name>
</gene>
<evidence type="ECO:0000313" key="3">
    <source>
        <dbReference type="Proteomes" id="UP000002051"/>
    </source>
</evidence>
<sequence>MDATRTGKKKSIYFDTQFLYEIINSNEIQIYKDLELSPTGFEYPRRWKVYFSSASCIHYEREPSFWLMLRK</sequence>
<dbReference type="EMBL" id="CM001223">
    <property type="protein sequence ID" value="KEH21510.1"/>
    <property type="molecule type" value="Genomic_DNA"/>
</dbReference>